<dbReference type="Pfam" id="PF00171">
    <property type="entry name" value="Aldedh"/>
    <property type="match status" value="1"/>
</dbReference>
<comment type="caution">
    <text evidence="7">The sequence shown here is derived from an EMBL/GenBank/DDBJ whole genome shotgun (WGS) entry which is preliminary data.</text>
</comment>
<proteinExistence type="inferred from homology"/>
<dbReference type="PATRIC" id="fig|1234409.3.peg.212"/>
<dbReference type="InterPro" id="IPR016163">
    <property type="entry name" value="Ald_DH_C"/>
</dbReference>
<gene>
    <name evidence="7" type="ORF">C683_0241</name>
</gene>
<dbReference type="STRING" id="1234409.C683_0241"/>
<dbReference type="eggNOG" id="COG1012">
    <property type="taxonomic scope" value="Bacteria"/>
</dbReference>
<dbReference type="RefSeq" id="WP_009488515.1">
    <property type="nucleotide sequence ID" value="NZ_AMYT01000008.1"/>
</dbReference>
<evidence type="ECO:0000256" key="5">
    <source>
        <dbReference type="RuleBase" id="RU003345"/>
    </source>
</evidence>
<accession>K8ZQC4</accession>
<dbReference type="Proteomes" id="UP000016057">
    <property type="component" value="Unassembled WGS sequence"/>
</dbReference>
<dbReference type="PANTHER" id="PTHR42991:SF1">
    <property type="entry name" value="ALDEHYDE DEHYDROGENASE"/>
    <property type="match status" value="1"/>
</dbReference>
<dbReference type="InterPro" id="IPR016160">
    <property type="entry name" value="Ald_DH_CS_CYS"/>
</dbReference>
<evidence type="ECO:0000256" key="4">
    <source>
        <dbReference type="PROSITE-ProRule" id="PRU10007"/>
    </source>
</evidence>
<evidence type="ECO:0000313" key="7">
    <source>
        <dbReference type="EMBL" id="EKU27776.1"/>
    </source>
</evidence>
<dbReference type="AlphaFoldDB" id="K8ZQC4"/>
<dbReference type="Gene3D" id="3.40.309.10">
    <property type="entry name" value="Aldehyde Dehydrogenase, Chain A, domain 2"/>
    <property type="match status" value="1"/>
</dbReference>
<keyword evidence="3 5" id="KW-0560">Oxidoreductase</keyword>
<name>K8ZQC4_9ENTE</name>
<organism evidence="7 8">
    <name type="scientific">Catellicoccus marimammalium M35/04/3</name>
    <dbReference type="NCBI Taxonomy" id="1234409"/>
    <lineage>
        <taxon>Bacteria</taxon>
        <taxon>Bacillati</taxon>
        <taxon>Bacillota</taxon>
        <taxon>Bacilli</taxon>
        <taxon>Lactobacillales</taxon>
        <taxon>Enterococcaceae</taxon>
        <taxon>Catellicoccus</taxon>
    </lineage>
</organism>
<evidence type="ECO:0000256" key="3">
    <source>
        <dbReference type="ARBA" id="ARBA00023002"/>
    </source>
</evidence>
<dbReference type="PROSITE" id="PS00070">
    <property type="entry name" value="ALDEHYDE_DEHYDR_CYS"/>
    <property type="match status" value="1"/>
</dbReference>
<evidence type="ECO:0000256" key="2">
    <source>
        <dbReference type="ARBA" id="ARBA00022857"/>
    </source>
</evidence>
<dbReference type="Gene3D" id="3.40.605.10">
    <property type="entry name" value="Aldehyde Dehydrogenase, Chain A, domain 1"/>
    <property type="match status" value="1"/>
</dbReference>
<keyword evidence="8" id="KW-1185">Reference proteome</keyword>
<dbReference type="InterPro" id="IPR016162">
    <property type="entry name" value="Ald_DH_N"/>
</dbReference>
<dbReference type="InterPro" id="IPR015590">
    <property type="entry name" value="Aldehyde_DH_dom"/>
</dbReference>
<dbReference type="EMBL" id="AMYT01000008">
    <property type="protein sequence ID" value="EKU27776.1"/>
    <property type="molecule type" value="Genomic_DNA"/>
</dbReference>
<dbReference type="CDD" id="cd07082">
    <property type="entry name" value="ALDH_F11_NP-GAPDH"/>
    <property type="match status" value="1"/>
</dbReference>
<evidence type="ECO:0000256" key="1">
    <source>
        <dbReference type="ARBA" id="ARBA00009986"/>
    </source>
</evidence>
<dbReference type="FunFam" id="3.40.309.10:FF:000022">
    <property type="entry name" value="NADP-dependent glyceraldehyde-3-phosphate dehydrogenase"/>
    <property type="match status" value="1"/>
</dbReference>
<dbReference type="PROSITE" id="PS00687">
    <property type="entry name" value="ALDEHYDE_DEHYDR_GLU"/>
    <property type="match status" value="1"/>
</dbReference>
<dbReference type="GO" id="GO:0008911">
    <property type="term" value="F:lactaldehyde dehydrogenase (NAD+) activity"/>
    <property type="evidence" value="ECO:0007669"/>
    <property type="project" value="TreeGrafter"/>
</dbReference>
<dbReference type="SUPFAM" id="SSF53720">
    <property type="entry name" value="ALDH-like"/>
    <property type="match status" value="1"/>
</dbReference>
<dbReference type="InterPro" id="IPR029510">
    <property type="entry name" value="Ald_DH_CS_GLU"/>
</dbReference>
<reference evidence="7 8" key="1">
    <citation type="journal article" date="2013" name="Genome Announc.">
        <title>Draft Genome Sequence of Catellicoccus marimammalium, a Novel Species Commonly Found in Gull Feces.</title>
        <authorList>
            <person name="Weigand M.R."/>
            <person name="Ryu H."/>
            <person name="Bozcek L."/>
            <person name="Konstantinidis K.T."/>
            <person name="Santo Domingo J.W."/>
        </authorList>
    </citation>
    <scope>NUCLEOTIDE SEQUENCE [LARGE SCALE GENOMIC DNA]</scope>
    <source>
        <strain evidence="7 8">M35/04/3</strain>
    </source>
</reference>
<dbReference type="EC" id="1.2.1.9" evidence="7"/>
<dbReference type="GO" id="GO:0008886">
    <property type="term" value="F:glyceraldehyde-3-phosphate dehydrogenase (NADP+) (non-phosphorylating) activity"/>
    <property type="evidence" value="ECO:0007669"/>
    <property type="project" value="UniProtKB-EC"/>
</dbReference>
<evidence type="ECO:0000313" key="8">
    <source>
        <dbReference type="Proteomes" id="UP000016057"/>
    </source>
</evidence>
<dbReference type="OrthoDB" id="9762913at2"/>
<dbReference type="PANTHER" id="PTHR42991">
    <property type="entry name" value="ALDEHYDE DEHYDROGENASE"/>
    <property type="match status" value="1"/>
</dbReference>
<protein>
    <submittedName>
        <fullName evidence="7">Non-phosphorylating glyceraldehyde-3-phosphate dehydrogenase</fullName>
        <ecNumber evidence="7">1.2.1.9</ecNumber>
    </submittedName>
</protein>
<keyword evidence="2" id="KW-0521">NADP</keyword>
<evidence type="ECO:0000259" key="6">
    <source>
        <dbReference type="Pfam" id="PF00171"/>
    </source>
</evidence>
<dbReference type="InterPro" id="IPR016161">
    <property type="entry name" value="Ald_DH/histidinol_DH"/>
</dbReference>
<feature type="active site" evidence="4">
    <location>
        <position position="249"/>
    </location>
</feature>
<feature type="domain" description="Aldehyde dehydrogenase" evidence="6">
    <location>
        <begin position="14"/>
        <end position="468"/>
    </location>
</feature>
<sequence>MKSYLNLVNGEWKGTSQTITIKEPATGKELGTVPAMEEKEIEEVMQSARQAQKEWQALAVVERAQILHQAAQLLKKEAVEIGTLLSKEIAKSRAASIQEVERTADLIAYTAEEGCRMEGQILEGGSFSKKDQNKIAFVHKEAMGVVLAIAPFNYPVNLAASKIAPALIGGNTVVFKTPTQGAISGLQLARIFHEAGVPAGVLNTVTGRGSVIGDALVTHPEVDAINFTGSTEIGTHIAELAGMKPCIMELGGKDAALVLEDADLENAAKEIVAGAFQYSGQRCTAIKRVFVTEKNADALVAAIQKEMETLSVGLPEENADITPLIDRFVADHIEFLIEDALLKGAVAKTKYQRERNLIWPMLLDQVTVDMDLAWEEPFGPVLPILRVKDVEEMIRLANASEYGLQSAIFTNNYPLAMEIGKALKVGTVHMNHRTQRGADHFPFLGIKNSGLGVQGIKYSIDAMMRMKSFVFER</sequence>
<comment type="similarity">
    <text evidence="1 5">Belongs to the aldehyde dehydrogenase family.</text>
</comment>
<dbReference type="InterPro" id="IPR051020">
    <property type="entry name" value="ALDH-related_metabolic_enz"/>
</dbReference>